<sequence length="103" mass="11494">MKRFRTAVKSIGTFIPRLIKITIFKTEPFEFTLGHDSVLLQECSQLADGKVSTRGLEGCLGSNTIPPRTFVWGLVHVKSVGHMSSRWCVCWRGMPALGVFLVI</sequence>
<organism evidence="1 2">
    <name type="scientific">Araneus ventricosus</name>
    <name type="common">Orbweaver spider</name>
    <name type="synonym">Epeira ventricosa</name>
    <dbReference type="NCBI Taxonomy" id="182803"/>
    <lineage>
        <taxon>Eukaryota</taxon>
        <taxon>Metazoa</taxon>
        <taxon>Ecdysozoa</taxon>
        <taxon>Arthropoda</taxon>
        <taxon>Chelicerata</taxon>
        <taxon>Arachnida</taxon>
        <taxon>Araneae</taxon>
        <taxon>Araneomorphae</taxon>
        <taxon>Entelegynae</taxon>
        <taxon>Araneoidea</taxon>
        <taxon>Araneidae</taxon>
        <taxon>Araneus</taxon>
    </lineage>
</organism>
<evidence type="ECO:0000313" key="1">
    <source>
        <dbReference type="EMBL" id="GBN35401.1"/>
    </source>
</evidence>
<comment type="caution">
    <text evidence="1">The sequence shown here is derived from an EMBL/GenBank/DDBJ whole genome shotgun (WGS) entry which is preliminary data.</text>
</comment>
<protein>
    <submittedName>
        <fullName evidence="1">Uncharacterized protein</fullName>
    </submittedName>
</protein>
<dbReference type="EMBL" id="BGPR01008692">
    <property type="protein sequence ID" value="GBN35401.1"/>
    <property type="molecule type" value="Genomic_DNA"/>
</dbReference>
<dbReference type="Proteomes" id="UP000499080">
    <property type="component" value="Unassembled WGS sequence"/>
</dbReference>
<keyword evidence="2" id="KW-1185">Reference proteome</keyword>
<reference evidence="1 2" key="1">
    <citation type="journal article" date="2019" name="Sci. Rep.">
        <title>Orb-weaving spider Araneus ventricosus genome elucidates the spidroin gene catalogue.</title>
        <authorList>
            <person name="Kono N."/>
            <person name="Nakamura H."/>
            <person name="Ohtoshi R."/>
            <person name="Moran D.A.P."/>
            <person name="Shinohara A."/>
            <person name="Yoshida Y."/>
            <person name="Fujiwara M."/>
            <person name="Mori M."/>
            <person name="Tomita M."/>
            <person name="Arakawa K."/>
        </authorList>
    </citation>
    <scope>NUCLEOTIDE SEQUENCE [LARGE SCALE GENOMIC DNA]</scope>
</reference>
<name>A0A4Y2N7Y1_ARAVE</name>
<proteinExistence type="predicted"/>
<gene>
    <name evidence="1" type="ORF">AVEN_35406_1</name>
</gene>
<dbReference type="AlphaFoldDB" id="A0A4Y2N7Y1"/>
<evidence type="ECO:0000313" key="2">
    <source>
        <dbReference type="Proteomes" id="UP000499080"/>
    </source>
</evidence>
<accession>A0A4Y2N7Y1</accession>